<dbReference type="EMBL" id="CABVHF010000005">
    <property type="protein sequence ID" value="VVM77142.1"/>
    <property type="molecule type" value="Genomic_DNA"/>
</dbReference>
<proteinExistence type="predicted"/>
<reference evidence="2 3" key="1">
    <citation type="submission" date="2019-09" db="EMBL/GenBank/DDBJ databases">
        <authorList>
            <person name="Chandra G."/>
            <person name="Truman W A."/>
        </authorList>
    </citation>
    <scope>NUCLEOTIDE SEQUENCE [LARGE SCALE GENOMIC DNA]</scope>
    <source>
        <strain evidence="2">PS631</strain>
    </source>
</reference>
<evidence type="ECO:0000313" key="3">
    <source>
        <dbReference type="Proteomes" id="UP000399692"/>
    </source>
</evidence>
<organism evidence="2 3">
    <name type="scientific">Pseudomonas fluorescens</name>
    <dbReference type="NCBI Taxonomy" id="294"/>
    <lineage>
        <taxon>Bacteria</taxon>
        <taxon>Pseudomonadati</taxon>
        <taxon>Pseudomonadota</taxon>
        <taxon>Gammaproteobacteria</taxon>
        <taxon>Pseudomonadales</taxon>
        <taxon>Pseudomonadaceae</taxon>
        <taxon>Pseudomonas</taxon>
    </lineage>
</organism>
<sequence length="133" mass="15728">MIEALATMSAIVTVLGLPFAIFLYWMQRTRAREDEDRAIYESLTSSYNEFLILILTNSDLKLLSPDEKIELTADQGERSRALFELLVSLFEQAYILSYSRKMSKHQIRRWAAWENYMRQWCSRDIFPIDSIVY</sequence>
<keyword evidence="1" id="KW-0812">Transmembrane</keyword>
<feature type="transmembrane region" description="Helical" evidence="1">
    <location>
        <begin position="6"/>
        <end position="26"/>
    </location>
</feature>
<keyword evidence="1" id="KW-0472">Membrane</keyword>
<keyword evidence="1" id="KW-1133">Transmembrane helix</keyword>
<accession>A0A5E6SAE7</accession>
<dbReference type="Proteomes" id="UP000399692">
    <property type="component" value="Unassembled WGS sequence"/>
</dbReference>
<evidence type="ECO:0008006" key="4">
    <source>
        <dbReference type="Google" id="ProtNLM"/>
    </source>
</evidence>
<name>A0A5E6SAE7_PSEFL</name>
<evidence type="ECO:0000313" key="2">
    <source>
        <dbReference type="EMBL" id="VVM77142.1"/>
    </source>
</evidence>
<protein>
    <recommendedName>
        <fullName evidence="4">DUF4760 domain-containing protein</fullName>
    </recommendedName>
</protein>
<gene>
    <name evidence="2" type="ORF">PS631_02128</name>
</gene>
<evidence type="ECO:0000256" key="1">
    <source>
        <dbReference type="SAM" id="Phobius"/>
    </source>
</evidence>
<dbReference type="AlphaFoldDB" id="A0A5E6SAE7"/>